<keyword evidence="5" id="KW-0067">ATP-binding</keyword>
<dbReference type="RefSeq" id="WP_253575607.1">
    <property type="nucleotide sequence ID" value="NZ_JAMFTQ010000001.1"/>
</dbReference>
<evidence type="ECO:0000256" key="2">
    <source>
        <dbReference type="ARBA" id="ARBA00022679"/>
    </source>
</evidence>
<dbReference type="PANTHER" id="PTHR10534:SF2">
    <property type="entry name" value="PYRIDOXAL KINASE"/>
    <property type="match status" value="1"/>
</dbReference>
<evidence type="ECO:0000313" key="7">
    <source>
        <dbReference type="EMBL" id="MCP1386842.1"/>
    </source>
</evidence>
<dbReference type="Pfam" id="PF08543">
    <property type="entry name" value="Phos_pyr_kin"/>
    <property type="match status" value="1"/>
</dbReference>
<dbReference type="CDD" id="cd01173">
    <property type="entry name" value="pyridoxal_pyridoxamine_kinase"/>
    <property type="match status" value="1"/>
</dbReference>
<evidence type="ECO:0000313" key="8">
    <source>
        <dbReference type="Proteomes" id="UP001204000"/>
    </source>
</evidence>
<feature type="domain" description="Pyridoxamine kinase/Phosphomethylpyrimidine kinase" evidence="6">
    <location>
        <begin position="71"/>
        <end position="220"/>
    </location>
</feature>
<dbReference type="InterPro" id="IPR029056">
    <property type="entry name" value="Ribokinase-like"/>
</dbReference>
<keyword evidence="4 7" id="KW-0418">Kinase</keyword>
<gene>
    <name evidence="7" type="primary">pdxY</name>
    <name evidence="7" type="ORF">M5J20_01330</name>
</gene>
<comment type="caution">
    <text evidence="7">The sequence shown here is derived from an EMBL/GenBank/DDBJ whole genome shotgun (WGS) entry which is preliminary data.</text>
</comment>
<dbReference type="EC" id="2.7.1.35" evidence="1"/>
<evidence type="ECO:0000259" key="6">
    <source>
        <dbReference type="Pfam" id="PF08543"/>
    </source>
</evidence>
<name>A0ABT1FZ05_9CORY</name>
<dbReference type="GO" id="GO:0008478">
    <property type="term" value="F:pyridoxal kinase activity"/>
    <property type="evidence" value="ECO:0007669"/>
    <property type="project" value="UniProtKB-EC"/>
</dbReference>
<protein>
    <recommendedName>
        <fullName evidence="1">pyridoxal kinase</fullName>
        <ecNumber evidence="1">2.7.1.35</ecNumber>
    </recommendedName>
</protein>
<dbReference type="PANTHER" id="PTHR10534">
    <property type="entry name" value="PYRIDOXAL KINASE"/>
    <property type="match status" value="1"/>
</dbReference>
<dbReference type="InterPro" id="IPR004625">
    <property type="entry name" value="PyrdxlKinase"/>
</dbReference>
<sequence length="272" mass="29319">MNIISLQSAVAYGHVGNSAAVFAMQRLGCEVWPVYTVNFSNHTEYPSWRGPVMTPDQVADVLDGMSFAFDQVDVILTGYLGSAELAAVVEDAVRRVKEANPDALYVCDPVIGNAQIGSFVAPEIPGVFCERLIPLADAITPNQWELSLLTGAELSSPEETAAAARSLRNHALVTSIGSHADATLGMLDITPEEALLVETPRLGGNVVGAGDLATALYTALQRKPRAERLRHVAGTMFDIVTEVRDRGLEELPLVEKQELLVAPRSRFEPRAI</sequence>
<reference evidence="7" key="1">
    <citation type="submission" date="2022-05" db="EMBL/GenBank/DDBJ databases">
        <title>Corynebacterium sp. TA-R-1 sp. nov., isolated from human feces.</title>
        <authorList>
            <person name="Shamsuzzaman M."/>
            <person name="Dahal R.H."/>
        </authorList>
    </citation>
    <scope>NUCLEOTIDE SEQUENCE</scope>
    <source>
        <strain evidence="7">TA-R-1</strain>
    </source>
</reference>
<keyword evidence="8" id="KW-1185">Reference proteome</keyword>
<dbReference type="NCBIfam" id="TIGR00687">
    <property type="entry name" value="pyridox_kin"/>
    <property type="match status" value="1"/>
</dbReference>
<evidence type="ECO:0000256" key="4">
    <source>
        <dbReference type="ARBA" id="ARBA00022777"/>
    </source>
</evidence>
<dbReference type="Gene3D" id="3.40.1190.20">
    <property type="match status" value="1"/>
</dbReference>
<evidence type="ECO:0000256" key="3">
    <source>
        <dbReference type="ARBA" id="ARBA00022741"/>
    </source>
</evidence>
<keyword evidence="2 7" id="KW-0808">Transferase</keyword>
<keyword evidence="3" id="KW-0547">Nucleotide-binding</keyword>
<evidence type="ECO:0000256" key="5">
    <source>
        <dbReference type="ARBA" id="ARBA00022840"/>
    </source>
</evidence>
<proteinExistence type="predicted"/>
<dbReference type="EMBL" id="JAMFTQ010000001">
    <property type="protein sequence ID" value="MCP1386842.1"/>
    <property type="molecule type" value="Genomic_DNA"/>
</dbReference>
<evidence type="ECO:0000256" key="1">
    <source>
        <dbReference type="ARBA" id="ARBA00012104"/>
    </source>
</evidence>
<dbReference type="InterPro" id="IPR013749">
    <property type="entry name" value="PM/HMP-P_kinase-1"/>
</dbReference>
<dbReference type="SUPFAM" id="SSF53613">
    <property type="entry name" value="Ribokinase-like"/>
    <property type="match status" value="1"/>
</dbReference>
<dbReference type="Proteomes" id="UP001204000">
    <property type="component" value="Unassembled WGS sequence"/>
</dbReference>
<organism evidence="7 8">
    <name type="scientific">Corynebacterium stercoris</name>
    <dbReference type="NCBI Taxonomy" id="2943490"/>
    <lineage>
        <taxon>Bacteria</taxon>
        <taxon>Bacillati</taxon>
        <taxon>Actinomycetota</taxon>
        <taxon>Actinomycetes</taxon>
        <taxon>Mycobacteriales</taxon>
        <taxon>Corynebacteriaceae</taxon>
        <taxon>Corynebacterium</taxon>
    </lineage>
</organism>
<accession>A0ABT1FZ05</accession>